<evidence type="ECO:0008006" key="3">
    <source>
        <dbReference type="Google" id="ProtNLM"/>
    </source>
</evidence>
<sequence>MDVRFHCSRLARKSLKRSKHRLESYCQTLQAVLALNPDYGLLVPGWDGLRKMRLQVPGLNCGKRGGYRLIYRSMIIDDVWHVVFLRAFFKGEMEDLPHRDYEAIQAESDEILVNSLEFEWDDFREDSAIQ</sequence>
<protein>
    <recommendedName>
        <fullName evidence="3">Addiction module toxin RelE</fullName>
    </recommendedName>
</protein>
<name>A0ABW7C4J8_9CYAN</name>
<gene>
    <name evidence="1" type="ORF">VPK24_00775</name>
</gene>
<evidence type="ECO:0000313" key="2">
    <source>
        <dbReference type="Proteomes" id="UP001604335"/>
    </source>
</evidence>
<dbReference type="RefSeq" id="WP_393009837.1">
    <property type="nucleotide sequence ID" value="NZ_JAZAQF010000001.1"/>
</dbReference>
<organism evidence="1 2">
    <name type="scientific">Limnothrix redekei LRLZ20PSL1</name>
    <dbReference type="NCBI Taxonomy" id="3112953"/>
    <lineage>
        <taxon>Bacteria</taxon>
        <taxon>Bacillati</taxon>
        <taxon>Cyanobacteriota</taxon>
        <taxon>Cyanophyceae</taxon>
        <taxon>Pseudanabaenales</taxon>
        <taxon>Pseudanabaenaceae</taxon>
        <taxon>Limnothrix</taxon>
    </lineage>
</organism>
<proteinExistence type="predicted"/>
<reference evidence="2" key="1">
    <citation type="journal article" date="2024" name="Algal Res.">
        <title>Biochemical, toxicological and genomic investigation of a high-biomass producing Limnothrix strain isolated from Italian shallow drinking water reservoir.</title>
        <authorList>
            <person name="Simonazzi M."/>
            <person name="Shishido T.K."/>
            <person name="Delbaje E."/>
            <person name="Wahlsten M."/>
            <person name="Fewer D.P."/>
            <person name="Sivonen K."/>
            <person name="Pezzolesi L."/>
            <person name="Pistocchi R."/>
        </authorList>
    </citation>
    <scope>NUCLEOTIDE SEQUENCE [LARGE SCALE GENOMIC DNA]</scope>
    <source>
        <strain evidence="2">LRLZ20PSL1</strain>
    </source>
</reference>
<keyword evidence="2" id="KW-1185">Reference proteome</keyword>
<dbReference type="EMBL" id="JAZAQF010000001">
    <property type="protein sequence ID" value="MFG3816154.1"/>
    <property type="molecule type" value="Genomic_DNA"/>
</dbReference>
<evidence type="ECO:0000313" key="1">
    <source>
        <dbReference type="EMBL" id="MFG3816154.1"/>
    </source>
</evidence>
<comment type="caution">
    <text evidence="1">The sequence shown here is derived from an EMBL/GenBank/DDBJ whole genome shotgun (WGS) entry which is preliminary data.</text>
</comment>
<dbReference type="Proteomes" id="UP001604335">
    <property type="component" value="Unassembled WGS sequence"/>
</dbReference>
<accession>A0ABW7C4J8</accession>